<keyword evidence="3" id="KW-1185">Reference proteome</keyword>
<dbReference type="Gene3D" id="2.20.130.10">
    <property type="entry name" value="CAC2371-like domains"/>
    <property type="match status" value="1"/>
</dbReference>
<comment type="caution">
    <text evidence="2">The sequence shown here is derived from an EMBL/GenBank/DDBJ whole genome shotgun (WGS) entry which is preliminary data.</text>
</comment>
<dbReference type="GO" id="GO:0008168">
    <property type="term" value="F:methyltransferase activity"/>
    <property type="evidence" value="ECO:0007669"/>
    <property type="project" value="UniProtKB-KW"/>
</dbReference>
<dbReference type="PANTHER" id="PTHR43591:SF110">
    <property type="entry name" value="RHODANESE DOMAIN-CONTAINING PROTEIN"/>
    <property type="match status" value="1"/>
</dbReference>
<dbReference type="OrthoDB" id="189743at2"/>
<keyword evidence="2" id="KW-0808">Transferase</keyword>
<gene>
    <name evidence="2" type="ORF">DFR70_111171</name>
</gene>
<name>A0A318JYI8_9NOCA</name>
<dbReference type="GO" id="GO:0032259">
    <property type="term" value="P:methylation"/>
    <property type="evidence" value="ECO:0007669"/>
    <property type="project" value="UniProtKB-KW"/>
</dbReference>
<dbReference type="SUPFAM" id="SSF53335">
    <property type="entry name" value="S-adenosyl-L-methionine-dependent methyltransferases"/>
    <property type="match status" value="1"/>
</dbReference>
<proteinExistence type="predicted"/>
<dbReference type="Gene3D" id="3.40.50.150">
    <property type="entry name" value="Vaccinia Virus protein VP39"/>
    <property type="match status" value="1"/>
</dbReference>
<accession>A0A318JYI8</accession>
<sequence length="238" mass="26119">MYEGEFADIYDRIHAARGKDYAGEARLVAELVRARNPNAASVLDVASGTGSHLRHLRADFPDAAGLEQSPEMIAVAKQRVPEITVHQGDMRDFDLGRTFDVITLMFSSIGYVDDYPDLRRALASLGRHLAPGGVLVIEPWVFPDTFADNYLATDLVRDDEGAVTRFSHSVREGDAVVMSVQYLVASPEGGIRHLTDRHRLALFTREQYLGAFAAAGCPAEFVQPAAFGRGLFVGVKQR</sequence>
<evidence type="ECO:0000259" key="1">
    <source>
        <dbReference type="Pfam" id="PF13649"/>
    </source>
</evidence>
<dbReference type="Proteomes" id="UP000247569">
    <property type="component" value="Unassembled WGS sequence"/>
</dbReference>
<dbReference type="CDD" id="cd02440">
    <property type="entry name" value="AdoMet_MTases"/>
    <property type="match status" value="1"/>
</dbReference>
<dbReference type="EMBL" id="QJKF01000011">
    <property type="protein sequence ID" value="PXX59787.1"/>
    <property type="molecule type" value="Genomic_DNA"/>
</dbReference>
<evidence type="ECO:0000313" key="2">
    <source>
        <dbReference type="EMBL" id="PXX59787.1"/>
    </source>
</evidence>
<dbReference type="InterPro" id="IPR029063">
    <property type="entry name" value="SAM-dependent_MTases_sf"/>
</dbReference>
<dbReference type="InterPro" id="IPR041698">
    <property type="entry name" value="Methyltransf_25"/>
</dbReference>
<reference evidence="2 3" key="1">
    <citation type="submission" date="2018-05" db="EMBL/GenBank/DDBJ databases">
        <title>Genomic Encyclopedia of Type Strains, Phase IV (KMG-IV): sequencing the most valuable type-strain genomes for metagenomic binning, comparative biology and taxonomic classification.</title>
        <authorList>
            <person name="Goeker M."/>
        </authorList>
    </citation>
    <scope>NUCLEOTIDE SEQUENCE [LARGE SCALE GENOMIC DNA]</scope>
    <source>
        <strain evidence="2 3">DSM 44704</strain>
    </source>
</reference>
<dbReference type="RefSeq" id="WP_040732689.1">
    <property type="nucleotide sequence ID" value="NZ_QJKF01000011.1"/>
</dbReference>
<feature type="domain" description="Methyltransferase" evidence="1">
    <location>
        <begin position="42"/>
        <end position="133"/>
    </location>
</feature>
<dbReference type="PANTHER" id="PTHR43591">
    <property type="entry name" value="METHYLTRANSFERASE"/>
    <property type="match status" value="1"/>
</dbReference>
<protein>
    <submittedName>
        <fullName evidence="2">dTDP-3-amino-3,4, 6-trideoxy-alpha-D-glucopyranose N,N-dimethyltransferase/N-methyltransferase</fullName>
    </submittedName>
</protein>
<organism evidence="2 3">
    <name type="scientific">Nocardia tenerifensis</name>
    <dbReference type="NCBI Taxonomy" id="228006"/>
    <lineage>
        <taxon>Bacteria</taxon>
        <taxon>Bacillati</taxon>
        <taxon>Actinomycetota</taxon>
        <taxon>Actinomycetes</taxon>
        <taxon>Mycobacteriales</taxon>
        <taxon>Nocardiaceae</taxon>
        <taxon>Nocardia</taxon>
    </lineage>
</organism>
<evidence type="ECO:0000313" key="3">
    <source>
        <dbReference type="Proteomes" id="UP000247569"/>
    </source>
</evidence>
<dbReference type="AlphaFoldDB" id="A0A318JYI8"/>
<dbReference type="Pfam" id="PF13649">
    <property type="entry name" value="Methyltransf_25"/>
    <property type="match status" value="1"/>
</dbReference>
<keyword evidence="2" id="KW-0489">Methyltransferase</keyword>